<reference evidence="2 3" key="1">
    <citation type="journal article" date="2019" name="Nat. Ecol. Evol.">
        <title>Megaphylogeny resolves global patterns of mushroom evolution.</title>
        <authorList>
            <person name="Varga T."/>
            <person name="Krizsan K."/>
            <person name="Foldi C."/>
            <person name="Dima B."/>
            <person name="Sanchez-Garcia M."/>
            <person name="Sanchez-Ramirez S."/>
            <person name="Szollosi G.J."/>
            <person name="Szarkandi J.G."/>
            <person name="Papp V."/>
            <person name="Albert L."/>
            <person name="Andreopoulos W."/>
            <person name="Angelini C."/>
            <person name="Antonin V."/>
            <person name="Barry K.W."/>
            <person name="Bougher N.L."/>
            <person name="Buchanan P."/>
            <person name="Buyck B."/>
            <person name="Bense V."/>
            <person name="Catcheside P."/>
            <person name="Chovatia M."/>
            <person name="Cooper J."/>
            <person name="Damon W."/>
            <person name="Desjardin D."/>
            <person name="Finy P."/>
            <person name="Geml J."/>
            <person name="Haridas S."/>
            <person name="Hughes K."/>
            <person name="Justo A."/>
            <person name="Karasinski D."/>
            <person name="Kautmanova I."/>
            <person name="Kiss B."/>
            <person name="Kocsube S."/>
            <person name="Kotiranta H."/>
            <person name="LaButti K.M."/>
            <person name="Lechner B.E."/>
            <person name="Liimatainen K."/>
            <person name="Lipzen A."/>
            <person name="Lukacs Z."/>
            <person name="Mihaltcheva S."/>
            <person name="Morgado L.N."/>
            <person name="Niskanen T."/>
            <person name="Noordeloos M.E."/>
            <person name="Ohm R.A."/>
            <person name="Ortiz-Santana B."/>
            <person name="Ovrebo C."/>
            <person name="Racz N."/>
            <person name="Riley R."/>
            <person name="Savchenko A."/>
            <person name="Shiryaev A."/>
            <person name="Soop K."/>
            <person name="Spirin V."/>
            <person name="Szebenyi C."/>
            <person name="Tomsovsky M."/>
            <person name="Tulloss R.E."/>
            <person name="Uehling J."/>
            <person name="Grigoriev I.V."/>
            <person name="Vagvolgyi C."/>
            <person name="Papp T."/>
            <person name="Martin F.M."/>
            <person name="Miettinen O."/>
            <person name="Hibbett D.S."/>
            <person name="Nagy L.G."/>
        </authorList>
    </citation>
    <scope>NUCLEOTIDE SEQUENCE [LARGE SCALE GENOMIC DNA]</scope>
    <source>
        <strain evidence="2 3">CBS 962.96</strain>
    </source>
</reference>
<evidence type="ECO:0000313" key="3">
    <source>
        <dbReference type="Proteomes" id="UP000297245"/>
    </source>
</evidence>
<evidence type="ECO:0000313" key="2">
    <source>
        <dbReference type="EMBL" id="THU78558.1"/>
    </source>
</evidence>
<sequence>MCPEQAPLHIRHQNPECLTTLVIVIAKYLQRLLEARALLCWTREGYPGPKSAAKDILALTLPESDVSYIIGWNDEAHSYLLAATHVMHWISEEPLTALPLVGWYFEYETVNNSPLYFEHEAENKLTARCIVCRCITRFWIFVTPLLLDPNFRVGKKMGWLKRIRKKIKDGVQQLLIVSDSSDSKDEPESDSIQFHISISNKVKISEGVIPSPSTESNSSVLGKGNHAGEQSSSQESTVQVPVLDNKGKTIAFRELSPVYENTSEEQLKSSAQSYKQVPVYKKGKIISYHQVSSSPKEPVKLGLSQVPIQNGNDTQQTSRNKKVPVIDNNGIYFSTRFEI</sequence>
<keyword evidence="3" id="KW-1185">Reference proteome</keyword>
<organism evidence="2 3">
    <name type="scientific">Dendrothele bispora (strain CBS 962.96)</name>
    <dbReference type="NCBI Taxonomy" id="1314807"/>
    <lineage>
        <taxon>Eukaryota</taxon>
        <taxon>Fungi</taxon>
        <taxon>Dikarya</taxon>
        <taxon>Basidiomycota</taxon>
        <taxon>Agaricomycotina</taxon>
        <taxon>Agaricomycetes</taxon>
        <taxon>Agaricomycetidae</taxon>
        <taxon>Agaricales</taxon>
        <taxon>Agaricales incertae sedis</taxon>
        <taxon>Dendrothele</taxon>
    </lineage>
</organism>
<name>A0A4S8KT24_DENBC</name>
<proteinExistence type="predicted"/>
<gene>
    <name evidence="2" type="ORF">K435DRAFT_887317</name>
</gene>
<evidence type="ECO:0000256" key="1">
    <source>
        <dbReference type="SAM" id="MobiDB-lite"/>
    </source>
</evidence>
<dbReference type="EMBL" id="ML180173">
    <property type="protein sequence ID" value="THU78558.1"/>
    <property type="molecule type" value="Genomic_DNA"/>
</dbReference>
<accession>A0A4S8KT24</accession>
<protein>
    <submittedName>
        <fullName evidence="2">Uncharacterized protein</fullName>
    </submittedName>
</protein>
<feature type="compositionally biased region" description="Polar residues" evidence="1">
    <location>
        <begin position="211"/>
        <end position="220"/>
    </location>
</feature>
<dbReference type="Proteomes" id="UP000297245">
    <property type="component" value="Unassembled WGS sequence"/>
</dbReference>
<dbReference type="AlphaFoldDB" id="A0A4S8KT24"/>
<feature type="region of interest" description="Disordered" evidence="1">
    <location>
        <begin position="207"/>
        <end position="240"/>
    </location>
</feature>